<name>A0A7X0D5F0_9ACTN</name>
<feature type="region of interest" description="Disordered" evidence="1">
    <location>
        <begin position="1"/>
        <end position="41"/>
    </location>
</feature>
<dbReference type="InterPro" id="IPR006448">
    <property type="entry name" value="Phage_term_ssu_P27"/>
</dbReference>
<organism evidence="2 3">
    <name type="scientific">Nocardiopsis mwathae</name>
    <dbReference type="NCBI Taxonomy" id="1472723"/>
    <lineage>
        <taxon>Bacteria</taxon>
        <taxon>Bacillati</taxon>
        <taxon>Actinomycetota</taxon>
        <taxon>Actinomycetes</taxon>
        <taxon>Streptosporangiales</taxon>
        <taxon>Nocardiopsidaceae</taxon>
        <taxon>Nocardiopsis</taxon>
    </lineage>
</organism>
<feature type="compositionally biased region" description="Basic and acidic residues" evidence="1">
    <location>
        <begin position="19"/>
        <end position="32"/>
    </location>
</feature>
<dbReference type="Proteomes" id="UP000546642">
    <property type="component" value="Unassembled WGS sequence"/>
</dbReference>
<dbReference type="EMBL" id="JACHDS010000001">
    <property type="protein sequence ID" value="MBB6172188.1"/>
    <property type="molecule type" value="Genomic_DNA"/>
</dbReference>
<dbReference type="RefSeq" id="WP_184075523.1">
    <property type="nucleotide sequence ID" value="NZ_JACHDS010000001.1"/>
</dbReference>
<gene>
    <name evidence="2" type="ORF">HNR23_002248</name>
</gene>
<proteinExistence type="predicted"/>
<evidence type="ECO:0000313" key="3">
    <source>
        <dbReference type="Proteomes" id="UP000546642"/>
    </source>
</evidence>
<feature type="region of interest" description="Disordered" evidence="1">
    <location>
        <begin position="133"/>
        <end position="153"/>
    </location>
</feature>
<sequence length="153" mass="16662">MPNEKGGRPRKPRGLAVIDGDRTSRINTREPTPEQTDVAPPGYLSPGARAVWERLAPGLVAARVLTPWDADTFASYCDAVARHARAAAQLDAMGEVIEGYRGSEVKNPWFQIWRDTTDVMTRLGGRFGLNPSDRGGLSIEEEGKPGGAERFLS</sequence>
<evidence type="ECO:0000313" key="2">
    <source>
        <dbReference type="EMBL" id="MBB6172188.1"/>
    </source>
</evidence>
<dbReference type="Pfam" id="PF05119">
    <property type="entry name" value="Terminase_4"/>
    <property type="match status" value="1"/>
</dbReference>
<comment type="caution">
    <text evidence="2">The sequence shown here is derived from an EMBL/GenBank/DDBJ whole genome shotgun (WGS) entry which is preliminary data.</text>
</comment>
<reference evidence="2 3" key="1">
    <citation type="submission" date="2020-08" db="EMBL/GenBank/DDBJ databases">
        <title>Sequencing the genomes of 1000 actinobacteria strains.</title>
        <authorList>
            <person name="Klenk H.-P."/>
        </authorList>
    </citation>
    <scope>NUCLEOTIDE SEQUENCE [LARGE SCALE GENOMIC DNA]</scope>
    <source>
        <strain evidence="2 3">DSM 46659</strain>
    </source>
</reference>
<dbReference type="AlphaFoldDB" id="A0A7X0D5F0"/>
<dbReference type="NCBIfam" id="TIGR01558">
    <property type="entry name" value="sm_term_P27"/>
    <property type="match status" value="1"/>
</dbReference>
<protein>
    <submittedName>
        <fullName evidence="2">P27 family predicted phage terminase small subunit</fullName>
    </submittedName>
</protein>
<keyword evidence="3" id="KW-1185">Reference proteome</keyword>
<evidence type="ECO:0000256" key="1">
    <source>
        <dbReference type="SAM" id="MobiDB-lite"/>
    </source>
</evidence>
<accession>A0A7X0D5F0</accession>